<keyword evidence="6 7" id="KW-0472">Membrane</keyword>
<comment type="similarity">
    <text evidence="7">Belongs to the binding-protein-dependent transport system permease family.</text>
</comment>
<keyword evidence="3" id="KW-1003">Cell membrane</keyword>
<comment type="caution">
    <text evidence="9">The sequence shown here is derived from an EMBL/GenBank/DDBJ whole genome shotgun (WGS) entry which is preliminary data.</text>
</comment>
<gene>
    <name evidence="9" type="ORF">V3851_10420</name>
</gene>
<feature type="transmembrane region" description="Helical" evidence="7">
    <location>
        <begin position="223"/>
        <end position="245"/>
    </location>
</feature>
<dbReference type="EMBL" id="JAZHPZ010000004">
    <property type="protein sequence ID" value="MEF2966245.1"/>
    <property type="molecule type" value="Genomic_DNA"/>
</dbReference>
<keyword evidence="4 7" id="KW-0812">Transmembrane</keyword>
<feature type="transmembrane region" description="Helical" evidence="7">
    <location>
        <begin position="20"/>
        <end position="43"/>
    </location>
</feature>
<feature type="transmembrane region" description="Helical" evidence="7">
    <location>
        <begin position="115"/>
        <end position="136"/>
    </location>
</feature>
<evidence type="ECO:0000313" key="9">
    <source>
        <dbReference type="EMBL" id="MEF2966245.1"/>
    </source>
</evidence>
<dbReference type="RefSeq" id="WP_331846473.1">
    <property type="nucleotide sequence ID" value="NZ_JAZHPZ010000004.1"/>
</dbReference>
<keyword evidence="5 7" id="KW-1133">Transmembrane helix</keyword>
<evidence type="ECO:0000259" key="8">
    <source>
        <dbReference type="PROSITE" id="PS50928"/>
    </source>
</evidence>
<reference evidence="9 10" key="1">
    <citation type="submission" date="2024-02" db="EMBL/GenBank/DDBJ databases">
        <title>A nitrogen-fixing paenibacillus bacterium.</title>
        <authorList>
            <person name="Zhang W.L."/>
            <person name="Chen S.F."/>
        </authorList>
    </citation>
    <scope>NUCLEOTIDE SEQUENCE [LARGE SCALE GENOMIC DNA]</scope>
    <source>
        <strain evidence="9 10">M1</strain>
    </source>
</reference>
<feature type="transmembrane region" description="Helical" evidence="7">
    <location>
        <begin position="82"/>
        <end position="103"/>
    </location>
</feature>
<dbReference type="Gene3D" id="1.10.3720.10">
    <property type="entry name" value="MetI-like"/>
    <property type="match status" value="1"/>
</dbReference>
<accession>A0ABU7VR42</accession>
<organism evidence="9 10">
    <name type="scientific">Paenibacillus haidiansis</name>
    <dbReference type="NCBI Taxonomy" id="1574488"/>
    <lineage>
        <taxon>Bacteria</taxon>
        <taxon>Bacillati</taxon>
        <taxon>Bacillota</taxon>
        <taxon>Bacilli</taxon>
        <taxon>Bacillales</taxon>
        <taxon>Paenibacillaceae</taxon>
        <taxon>Paenibacillus</taxon>
    </lineage>
</organism>
<name>A0ABU7VR42_9BACL</name>
<evidence type="ECO:0000256" key="5">
    <source>
        <dbReference type="ARBA" id="ARBA00022989"/>
    </source>
</evidence>
<proteinExistence type="inferred from homology"/>
<dbReference type="Pfam" id="PF00528">
    <property type="entry name" value="BPD_transp_1"/>
    <property type="match status" value="1"/>
</dbReference>
<evidence type="ECO:0000256" key="3">
    <source>
        <dbReference type="ARBA" id="ARBA00022475"/>
    </source>
</evidence>
<evidence type="ECO:0000256" key="6">
    <source>
        <dbReference type="ARBA" id="ARBA00023136"/>
    </source>
</evidence>
<feature type="domain" description="ABC transmembrane type-1" evidence="8">
    <location>
        <begin position="78"/>
        <end position="292"/>
    </location>
</feature>
<evidence type="ECO:0000256" key="4">
    <source>
        <dbReference type="ARBA" id="ARBA00022692"/>
    </source>
</evidence>
<dbReference type="InterPro" id="IPR000515">
    <property type="entry name" value="MetI-like"/>
</dbReference>
<comment type="subcellular location">
    <subcellularLocation>
        <location evidence="1 7">Cell membrane</location>
        <topology evidence="1 7">Multi-pass membrane protein</topology>
    </subcellularLocation>
</comment>
<dbReference type="PANTHER" id="PTHR43005:SF1">
    <property type="entry name" value="SPERMIDINE_PUTRESCINE TRANSPORT SYSTEM PERMEASE PROTEIN"/>
    <property type="match status" value="1"/>
</dbReference>
<keyword evidence="2 7" id="KW-0813">Transport</keyword>
<protein>
    <submittedName>
        <fullName evidence="9">Sugar ABC transporter permease</fullName>
    </submittedName>
</protein>
<sequence>MRKATVNVSLRERKFRRIAYLFVLPALLFFILMNAYPLISVLWDSFHFKNMLNKAVSGFAGLANYREVFANEYFWGALRNTVIWTVLSVAGEYIFGLISAVALNQNIKGRTLFRALVIVPWVVPIVVAGLTWDWMLSPDYGVINYWLTSLGIIDEPIYWLGEMNTALLTIVFVNIWRSFPFFTITLLAGLQSVSRDALEAAAIDGAGVRQRFFKIVMPQLKTVSITIIFVHIIWTAINFDFIWIMSEGGPLHSSETLPIMIYRYAMQEYNFGSASALASMMLGFMLCGFLIYYMYTSRKNRA</sequence>
<dbReference type="PANTHER" id="PTHR43005">
    <property type="entry name" value="BLR7065 PROTEIN"/>
    <property type="match status" value="1"/>
</dbReference>
<dbReference type="InterPro" id="IPR035906">
    <property type="entry name" value="MetI-like_sf"/>
</dbReference>
<keyword evidence="10" id="KW-1185">Reference proteome</keyword>
<evidence type="ECO:0000256" key="1">
    <source>
        <dbReference type="ARBA" id="ARBA00004651"/>
    </source>
</evidence>
<dbReference type="Proteomes" id="UP001306950">
    <property type="component" value="Unassembled WGS sequence"/>
</dbReference>
<feature type="transmembrane region" description="Helical" evidence="7">
    <location>
        <begin position="274"/>
        <end position="295"/>
    </location>
</feature>
<dbReference type="PROSITE" id="PS50928">
    <property type="entry name" value="ABC_TM1"/>
    <property type="match status" value="1"/>
</dbReference>
<evidence type="ECO:0000256" key="7">
    <source>
        <dbReference type="RuleBase" id="RU363032"/>
    </source>
</evidence>
<evidence type="ECO:0000256" key="2">
    <source>
        <dbReference type="ARBA" id="ARBA00022448"/>
    </source>
</evidence>
<dbReference type="CDD" id="cd06261">
    <property type="entry name" value="TM_PBP2"/>
    <property type="match status" value="1"/>
</dbReference>
<evidence type="ECO:0000313" key="10">
    <source>
        <dbReference type="Proteomes" id="UP001306950"/>
    </source>
</evidence>
<feature type="transmembrane region" description="Helical" evidence="7">
    <location>
        <begin position="156"/>
        <end position="176"/>
    </location>
</feature>
<dbReference type="SUPFAM" id="SSF161098">
    <property type="entry name" value="MetI-like"/>
    <property type="match status" value="1"/>
</dbReference>